<dbReference type="Proteomes" id="UP001139494">
    <property type="component" value="Unassembled WGS sequence"/>
</dbReference>
<dbReference type="RefSeq" id="WP_256030902.1">
    <property type="nucleotide sequence ID" value="NZ_JAHLKM010000037.1"/>
</dbReference>
<reference evidence="2" key="1">
    <citation type="journal article" date="2023" name="Front. Microbiol.">
        <title>Genomic-based phylogenetic and metabolic analyses of the genus Natronomonas, and description of Natronomonas aquatica sp. nov.</title>
        <authorList>
            <person name="Garcia-Roldan A."/>
            <person name="Duran-Viseras A."/>
            <person name="de la Haba R.R."/>
            <person name="Corral P."/>
            <person name="Sanchez-Porro C."/>
            <person name="Ventosa A."/>
        </authorList>
    </citation>
    <scope>NUCLEOTIDE SEQUENCE</scope>
    <source>
        <strain evidence="2">F2-12</strain>
    </source>
</reference>
<evidence type="ECO:0000256" key="1">
    <source>
        <dbReference type="SAM" id="Phobius"/>
    </source>
</evidence>
<evidence type="ECO:0000313" key="3">
    <source>
        <dbReference type="Proteomes" id="UP001139494"/>
    </source>
</evidence>
<comment type="caution">
    <text evidence="2">The sequence shown here is derived from an EMBL/GenBank/DDBJ whole genome shotgun (WGS) entry which is preliminary data.</text>
</comment>
<dbReference type="AlphaFoldDB" id="A0A9R1D7V3"/>
<protein>
    <submittedName>
        <fullName evidence="2">Uncharacterized protein</fullName>
    </submittedName>
</protein>
<keyword evidence="1" id="KW-1133">Transmembrane helix</keyword>
<evidence type="ECO:0000313" key="2">
    <source>
        <dbReference type="EMBL" id="MCQ4334795.1"/>
    </source>
</evidence>
<feature type="transmembrane region" description="Helical" evidence="1">
    <location>
        <begin position="220"/>
        <end position="241"/>
    </location>
</feature>
<organism evidence="2 3">
    <name type="scientific">Natronomonas aquatica</name>
    <dbReference type="NCBI Taxonomy" id="2841590"/>
    <lineage>
        <taxon>Archaea</taxon>
        <taxon>Methanobacteriati</taxon>
        <taxon>Methanobacteriota</taxon>
        <taxon>Stenosarchaea group</taxon>
        <taxon>Halobacteria</taxon>
        <taxon>Halobacteriales</taxon>
        <taxon>Natronomonadaceae</taxon>
        <taxon>Natronomonas</taxon>
    </lineage>
</organism>
<gene>
    <name evidence="2" type="ORF">KM295_15175</name>
</gene>
<sequence length="252" mass="27305">MKSSKLVAVAVAVLLFGTLFAGTTAAVQSSPQDLSEESEVGTDIETTFEITELFDEFESWTLAAETELGNATWTVRQYDQAGSEISRNEIDGQNATQTVNIEDGTATVEVRVTGTTPEISELSYDPPQEFVVASFTQEREGGSNNDIATHEIHYYTQESKEAREAIDGARTAVEGSDSDEAQSSLDSAISSYENGNFENAIDLAERAESEASQSQFRRNAMIGGGALIVVLLVAFGGYRLYKSRQKGPSRLK</sequence>
<keyword evidence="3" id="KW-1185">Reference proteome</keyword>
<dbReference type="EMBL" id="JAHLKM010000037">
    <property type="protein sequence ID" value="MCQ4334795.1"/>
    <property type="molecule type" value="Genomic_DNA"/>
</dbReference>
<proteinExistence type="predicted"/>
<keyword evidence="1" id="KW-0812">Transmembrane</keyword>
<name>A0A9R1D7V3_9EURY</name>
<keyword evidence="1" id="KW-0472">Membrane</keyword>
<accession>A0A9R1D7V3</accession>